<evidence type="ECO:0000256" key="3">
    <source>
        <dbReference type="ARBA" id="ARBA00005464"/>
    </source>
</evidence>
<dbReference type="InterPro" id="IPR037041">
    <property type="entry name" value="Trigger_fac_C_sf"/>
</dbReference>
<dbReference type="Proteomes" id="UP000230094">
    <property type="component" value="Unassembled WGS sequence"/>
</dbReference>
<dbReference type="GO" id="GO:0044183">
    <property type="term" value="F:protein folding chaperone"/>
    <property type="evidence" value="ECO:0007669"/>
    <property type="project" value="TreeGrafter"/>
</dbReference>
<dbReference type="SUPFAM" id="SSF102735">
    <property type="entry name" value="Trigger factor ribosome-binding domain"/>
    <property type="match status" value="1"/>
</dbReference>
<reference evidence="15" key="1">
    <citation type="submission" date="2017-09" db="EMBL/GenBank/DDBJ databases">
        <title>Depth-based differentiation of microbial function through sediment-hosted aquifers and enrichment of novel symbionts in the deep terrestrial subsurface.</title>
        <authorList>
            <person name="Probst A.J."/>
            <person name="Ladd B."/>
            <person name="Jarett J.K."/>
            <person name="Geller-Mcgrath D.E."/>
            <person name="Sieber C.M.K."/>
            <person name="Emerson J.B."/>
            <person name="Anantharaman K."/>
            <person name="Thomas B.C."/>
            <person name="Malmstrom R."/>
            <person name="Stieglmeier M."/>
            <person name="Klingl A."/>
            <person name="Woyke T."/>
            <person name="Ryan C.M."/>
            <person name="Banfield J.F."/>
        </authorList>
    </citation>
    <scope>NUCLEOTIDE SEQUENCE [LARGE SCALE GENOMIC DNA]</scope>
</reference>
<evidence type="ECO:0000256" key="10">
    <source>
        <dbReference type="SAM" id="Coils"/>
    </source>
</evidence>
<sequence>MNINIKKLPKSEVEIEGEISTDIFESYFDKALEKIGNNIELPGFRKGKIPNNILLSKVPEMQILEEMAEMALSEHYPKIIEQEKIDAIGRPDIAITKIARKNPLNFKIKVAVLPEIKLADYKKIAKKVLGAVKPEEKNIVVTDEDLENTIMDIRKSRAPKMHMKDATPPDLPTPPDKEVEPELPEFNDKFVQALGPFKDVKDFKDKLRENIKLEKENIQKEKTRLKIIEEIIEQSTLDVPELLTKLEVDKIIYRMESDVTQMGLKFEDYLKHLKKTVEELRTEFHKDGEKKAKLSLILNEISKTENITADQEQVAQEVAHILEHYKEADPERARMHAENVLTNEKIFQFLESQ</sequence>
<keyword evidence="7" id="KW-0143">Chaperone</keyword>
<comment type="subcellular location">
    <subcellularLocation>
        <location evidence="2">Cytoplasm</location>
    </subcellularLocation>
</comment>
<comment type="similarity">
    <text evidence="3">Belongs to the FKBP-type PPIase family. Tig subfamily.</text>
</comment>
<evidence type="ECO:0000256" key="4">
    <source>
        <dbReference type="ARBA" id="ARBA00013194"/>
    </source>
</evidence>
<dbReference type="InterPro" id="IPR008880">
    <property type="entry name" value="Trigger_fac_C"/>
</dbReference>
<evidence type="ECO:0000256" key="6">
    <source>
        <dbReference type="ARBA" id="ARBA00023110"/>
    </source>
</evidence>
<gene>
    <name evidence="14" type="ORF">COU49_00500</name>
</gene>
<evidence type="ECO:0000259" key="13">
    <source>
        <dbReference type="Pfam" id="PF05698"/>
    </source>
</evidence>
<evidence type="ECO:0000256" key="11">
    <source>
        <dbReference type="SAM" id="MobiDB-lite"/>
    </source>
</evidence>
<protein>
    <recommendedName>
        <fullName evidence="5">Trigger factor</fullName>
        <ecNumber evidence="4">5.2.1.8</ecNumber>
    </recommendedName>
    <alternativeName>
        <fullName evidence="9">PPIase</fullName>
    </alternativeName>
</protein>
<dbReference type="EC" id="5.2.1.8" evidence="4"/>
<proteinExistence type="inferred from homology"/>
<evidence type="ECO:0000256" key="9">
    <source>
        <dbReference type="ARBA" id="ARBA00029986"/>
    </source>
</evidence>
<keyword evidence="10" id="KW-0175">Coiled coil</keyword>
<dbReference type="GO" id="GO:0051083">
    <property type="term" value="P:'de novo' cotranslational protein folding"/>
    <property type="evidence" value="ECO:0007669"/>
    <property type="project" value="TreeGrafter"/>
</dbReference>
<dbReference type="PANTHER" id="PTHR30560">
    <property type="entry name" value="TRIGGER FACTOR CHAPERONE AND PEPTIDYL-PROLYL CIS/TRANS ISOMERASE"/>
    <property type="match status" value="1"/>
</dbReference>
<dbReference type="InterPro" id="IPR005215">
    <property type="entry name" value="Trig_fac"/>
</dbReference>
<dbReference type="Gene3D" id="3.30.70.1050">
    <property type="entry name" value="Trigger factor ribosome-binding domain"/>
    <property type="match status" value="1"/>
</dbReference>
<evidence type="ECO:0000256" key="1">
    <source>
        <dbReference type="ARBA" id="ARBA00000971"/>
    </source>
</evidence>
<keyword evidence="6" id="KW-0697">Rotamase</keyword>
<accession>A0A2H0TBV7</accession>
<dbReference type="EMBL" id="PFCQ01000003">
    <property type="protein sequence ID" value="PIR68509.1"/>
    <property type="molecule type" value="Genomic_DNA"/>
</dbReference>
<dbReference type="PANTHER" id="PTHR30560:SF3">
    <property type="entry name" value="TRIGGER FACTOR-LIKE PROTEIN TIG, CHLOROPLASTIC"/>
    <property type="match status" value="1"/>
</dbReference>
<keyword evidence="8" id="KW-0413">Isomerase</keyword>
<evidence type="ECO:0000256" key="2">
    <source>
        <dbReference type="ARBA" id="ARBA00004496"/>
    </source>
</evidence>
<dbReference type="GO" id="GO:0015031">
    <property type="term" value="P:protein transport"/>
    <property type="evidence" value="ECO:0007669"/>
    <property type="project" value="InterPro"/>
</dbReference>
<evidence type="ECO:0000256" key="5">
    <source>
        <dbReference type="ARBA" id="ARBA00016902"/>
    </source>
</evidence>
<evidence type="ECO:0000256" key="7">
    <source>
        <dbReference type="ARBA" id="ARBA00023186"/>
    </source>
</evidence>
<feature type="region of interest" description="Disordered" evidence="11">
    <location>
        <begin position="158"/>
        <end position="179"/>
    </location>
</feature>
<dbReference type="GO" id="GO:0043335">
    <property type="term" value="P:protein unfolding"/>
    <property type="evidence" value="ECO:0007669"/>
    <property type="project" value="TreeGrafter"/>
</dbReference>
<feature type="domain" description="Trigger factor C-terminal" evidence="13">
    <location>
        <begin position="200"/>
        <end position="332"/>
    </location>
</feature>
<evidence type="ECO:0000256" key="8">
    <source>
        <dbReference type="ARBA" id="ARBA00023235"/>
    </source>
</evidence>
<comment type="caution">
    <text evidence="14">The sequence shown here is derived from an EMBL/GenBank/DDBJ whole genome shotgun (WGS) entry which is preliminary data.</text>
</comment>
<dbReference type="GO" id="GO:0005737">
    <property type="term" value="C:cytoplasm"/>
    <property type="evidence" value="ECO:0007669"/>
    <property type="project" value="UniProtKB-SubCell"/>
</dbReference>
<dbReference type="SUPFAM" id="SSF109998">
    <property type="entry name" value="Triger factor/SurA peptide-binding domain-like"/>
    <property type="match status" value="1"/>
</dbReference>
<dbReference type="Pfam" id="PF05698">
    <property type="entry name" value="Trigger_C"/>
    <property type="match status" value="1"/>
</dbReference>
<dbReference type="InterPro" id="IPR027304">
    <property type="entry name" value="Trigger_fact/SurA_dom_sf"/>
</dbReference>
<dbReference type="GO" id="GO:0043022">
    <property type="term" value="F:ribosome binding"/>
    <property type="evidence" value="ECO:0007669"/>
    <property type="project" value="TreeGrafter"/>
</dbReference>
<evidence type="ECO:0000313" key="14">
    <source>
        <dbReference type="EMBL" id="PIR68509.1"/>
    </source>
</evidence>
<feature type="domain" description="Trigger factor ribosome-binding bacterial" evidence="12">
    <location>
        <begin position="1"/>
        <end position="151"/>
    </location>
</feature>
<comment type="catalytic activity">
    <reaction evidence="1">
        <text>[protein]-peptidylproline (omega=180) = [protein]-peptidylproline (omega=0)</text>
        <dbReference type="Rhea" id="RHEA:16237"/>
        <dbReference type="Rhea" id="RHEA-COMP:10747"/>
        <dbReference type="Rhea" id="RHEA-COMP:10748"/>
        <dbReference type="ChEBI" id="CHEBI:83833"/>
        <dbReference type="ChEBI" id="CHEBI:83834"/>
        <dbReference type="EC" id="5.2.1.8"/>
    </reaction>
</comment>
<name>A0A2H0TBV7_9BACT</name>
<dbReference type="InterPro" id="IPR008881">
    <property type="entry name" value="Trigger_fac_ribosome-bd_bac"/>
</dbReference>
<dbReference type="Pfam" id="PF05697">
    <property type="entry name" value="Trigger_N"/>
    <property type="match status" value="1"/>
</dbReference>
<dbReference type="GO" id="GO:0003755">
    <property type="term" value="F:peptidyl-prolyl cis-trans isomerase activity"/>
    <property type="evidence" value="ECO:0007669"/>
    <property type="project" value="UniProtKB-KW"/>
</dbReference>
<dbReference type="AlphaFoldDB" id="A0A2H0TBV7"/>
<feature type="coiled-coil region" evidence="10">
    <location>
        <begin position="204"/>
        <end position="231"/>
    </location>
</feature>
<dbReference type="Gene3D" id="1.10.3120.10">
    <property type="entry name" value="Trigger factor, C-terminal domain"/>
    <property type="match status" value="1"/>
</dbReference>
<organism evidence="14 15">
    <name type="scientific">Candidatus Nomurabacteria bacterium CG10_big_fil_rev_8_21_14_0_10_35_16</name>
    <dbReference type="NCBI Taxonomy" id="1974731"/>
    <lineage>
        <taxon>Bacteria</taxon>
        <taxon>Candidatus Nomuraibacteriota</taxon>
    </lineage>
</organism>
<evidence type="ECO:0000313" key="15">
    <source>
        <dbReference type="Proteomes" id="UP000230094"/>
    </source>
</evidence>
<evidence type="ECO:0000259" key="12">
    <source>
        <dbReference type="Pfam" id="PF05697"/>
    </source>
</evidence>
<dbReference type="InterPro" id="IPR036611">
    <property type="entry name" value="Trigger_fac_ribosome-bd_sf"/>
</dbReference>